<proteinExistence type="predicted"/>
<dbReference type="RefSeq" id="WP_189135111.1">
    <property type="nucleotide sequence ID" value="NZ_BMMS01000036.1"/>
</dbReference>
<organism evidence="1 2">
    <name type="scientific">Wenjunlia tyrosinilytica</name>
    <dbReference type="NCBI Taxonomy" id="1544741"/>
    <lineage>
        <taxon>Bacteria</taxon>
        <taxon>Bacillati</taxon>
        <taxon>Actinomycetota</taxon>
        <taxon>Actinomycetes</taxon>
        <taxon>Kitasatosporales</taxon>
        <taxon>Streptomycetaceae</taxon>
        <taxon>Wenjunlia</taxon>
    </lineage>
</organism>
<dbReference type="InterPro" id="IPR014729">
    <property type="entry name" value="Rossmann-like_a/b/a_fold"/>
</dbReference>
<dbReference type="Proteomes" id="UP000641932">
    <property type="component" value="Unassembled WGS sequence"/>
</dbReference>
<accession>A0A917ZWW6</accession>
<reference evidence="1" key="2">
    <citation type="submission" date="2020-09" db="EMBL/GenBank/DDBJ databases">
        <authorList>
            <person name="Sun Q."/>
            <person name="Zhou Y."/>
        </authorList>
    </citation>
    <scope>NUCLEOTIDE SEQUENCE</scope>
    <source>
        <strain evidence="1">CGMCC 4.7201</strain>
    </source>
</reference>
<evidence type="ECO:0000313" key="1">
    <source>
        <dbReference type="EMBL" id="GGO98111.1"/>
    </source>
</evidence>
<gene>
    <name evidence="1" type="ORF">GCM10012280_61480</name>
</gene>
<evidence type="ECO:0008006" key="3">
    <source>
        <dbReference type="Google" id="ProtNLM"/>
    </source>
</evidence>
<dbReference type="Gene3D" id="3.40.50.620">
    <property type="entry name" value="HUPs"/>
    <property type="match status" value="1"/>
</dbReference>
<reference evidence="1" key="1">
    <citation type="journal article" date="2014" name="Int. J. Syst. Evol. Microbiol.">
        <title>Complete genome sequence of Corynebacterium casei LMG S-19264T (=DSM 44701T), isolated from a smear-ripened cheese.</title>
        <authorList>
            <consortium name="US DOE Joint Genome Institute (JGI-PGF)"/>
            <person name="Walter F."/>
            <person name="Albersmeier A."/>
            <person name="Kalinowski J."/>
            <person name="Ruckert C."/>
        </authorList>
    </citation>
    <scope>NUCLEOTIDE SEQUENCE</scope>
    <source>
        <strain evidence="1">CGMCC 4.7201</strain>
    </source>
</reference>
<evidence type="ECO:0000313" key="2">
    <source>
        <dbReference type="Proteomes" id="UP000641932"/>
    </source>
</evidence>
<dbReference type="SUPFAM" id="SSF52402">
    <property type="entry name" value="Adenine nucleotide alpha hydrolases-like"/>
    <property type="match status" value="1"/>
</dbReference>
<dbReference type="EMBL" id="BMMS01000036">
    <property type="protein sequence ID" value="GGO98111.1"/>
    <property type="molecule type" value="Genomic_DNA"/>
</dbReference>
<protein>
    <recommendedName>
        <fullName evidence="3">Asparagine synthase</fullName>
    </recommendedName>
</protein>
<keyword evidence="2" id="KW-1185">Reference proteome</keyword>
<name>A0A917ZWW6_9ACTN</name>
<dbReference type="AlphaFoldDB" id="A0A917ZWW6"/>
<sequence>MLKLSIVDGDLSGAWKRIGNRWECGTSWVEPYRHPMLEHVVFTDGRSVCLTVRERRAGTPVPAEPSAPEAMPTHAYREAVREQRAWPLDSLVLEIGAGELRIHAGRSPVAPVYLADGAGRVCGSWDMEDLRAFMRPDALNPRTAARLLSGHGRYAHETLFAGVHALTERSTATFGVRGLSLAYPEPVAQPLPRQLVEGADPVAAFEMMLERALALRPIMGERTAMQLSGGQDSATVALSLGALFPGRVTACAMMLPGEVGVQQERRRRALMEASRMAADVRIAALDLPPLSPGGRRVAGPGWSSPFEEPYLELLTALLGRLGAAGVHTVVTGFGGDELMIAPPGHRGPAADRFWLGPVAREMAVFRDEAIAPASAVPESTLMALSAVAPAMLRAGMWPVAPLAWEPLGRFAQWLPEEWRLDKRVMRERLARLGLPGEVARPVLRENFADVMATGLHRHGGGLLRRFADESYVVGAGLVDGSALRRVADRVAAGVPGAREVADVYPVVALELALRSLG</sequence>
<comment type="caution">
    <text evidence="1">The sequence shown here is derived from an EMBL/GenBank/DDBJ whole genome shotgun (WGS) entry which is preliminary data.</text>
</comment>